<gene>
    <name evidence="1" type="ordered locus">PCC7424_5488</name>
</gene>
<keyword evidence="1" id="KW-0614">Plasmid</keyword>
<reference evidence="2" key="1">
    <citation type="journal article" date="2011" name="MBio">
        <title>Novel metabolic attributes of the genus Cyanothece, comprising a group of unicellular nitrogen-fixing Cyanobacteria.</title>
        <authorList>
            <person name="Bandyopadhyay A."/>
            <person name="Elvitigala T."/>
            <person name="Welsh E."/>
            <person name="Stockel J."/>
            <person name="Liberton M."/>
            <person name="Min H."/>
            <person name="Sherman L.A."/>
            <person name="Pakrasi H.B."/>
        </authorList>
    </citation>
    <scope>NUCLEOTIDE SEQUENCE [LARGE SCALE GENOMIC DNA]</scope>
    <source>
        <strain evidence="2">PCC 7424</strain>
        <plasmid evidence="2">pP742402</plasmid>
    </source>
</reference>
<geneLocation type="plasmid" evidence="1 2">
    <name>pP742402</name>
</geneLocation>
<dbReference type="EMBL" id="CP001293">
    <property type="protein sequence ID" value="ACK74058.1"/>
    <property type="molecule type" value="Genomic_DNA"/>
</dbReference>
<accession>B7KMN6</accession>
<name>B7KMN6_GLOC7</name>
<dbReference type="AlphaFoldDB" id="B7KMN6"/>
<sequence length="123" mass="14111">MVNKAQKKIEKQEAIIKAQSEFFGGISKQEAWDIFKILAVLSQFPGAIPPEPLLGCEVIWISTLKVGDSLDRQKFNVEVVYKEMKFIYTSLGDRVMQLPDGSFMNLESWDIRANLIADRRQKF</sequence>
<evidence type="ECO:0000313" key="2">
    <source>
        <dbReference type="Proteomes" id="UP000002384"/>
    </source>
</evidence>
<proteinExistence type="predicted"/>
<evidence type="ECO:0000313" key="1">
    <source>
        <dbReference type="EMBL" id="ACK74058.1"/>
    </source>
</evidence>
<dbReference type="RefSeq" id="WP_012599565.1">
    <property type="nucleotide sequence ID" value="NC_011737.1"/>
</dbReference>
<dbReference type="Proteomes" id="UP000002384">
    <property type="component" value="Plasmid pP742402"/>
</dbReference>
<keyword evidence="2" id="KW-1185">Reference proteome</keyword>
<dbReference type="KEGG" id="cyc:PCC7424_5488"/>
<dbReference type="HOGENOM" id="CLU_2011462_0_0_3"/>
<organism evidence="1 2">
    <name type="scientific">Gloeothece citriformis (strain PCC 7424)</name>
    <name type="common">Cyanothece sp. (strain PCC 7424)</name>
    <dbReference type="NCBI Taxonomy" id="65393"/>
    <lineage>
        <taxon>Bacteria</taxon>
        <taxon>Bacillati</taxon>
        <taxon>Cyanobacteriota</taxon>
        <taxon>Cyanophyceae</taxon>
        <taxon>Oscillatoriophycideae</taxon>
        <taxon>Chroococcales</taxon>
        <taxon>Aphanothecaceae</taxon>
        <taxon>Gloeothece</taxon>
        <taxon>Gloeothece citriformis</taxon>
    </lineage>
</organism>
<dbReference type="OrthoDB" id="9892791at2"/>
<protein>
    <submittedName>
        <fullName evidence="1">Uncharacterized protein</fullName>
    </submittedName>
</protein>